<dbReference type="CDD" id="cd16278">
    <property type="entry name" value="metallo-hydrolase-like_MBL-fold"/>
    <property type="match status" value="1"/>
</dbReference>
<evidence type="ECO:0000259" key="1">
    <source>
        <dbReference type="SMART" id="SM00849"/>
    </source>
</evidence>
<gene>
    <name evidence="2" type="ORF">GCM10010994_18950</name>
</gene>
<dbReference type="Proteomes" id="UP000637002">
    <property type="component" value="Unassembled WGS sequence"/>
</dbReference>
<proteinExistence type="predicted"/>
<keyword evidence="2" id="KW-0378">Hydrolase</keyword>
<dbReference type="InterPro" id="IPR036866">
    <property type="entry name" value="RibonucZ/Hydroxyglut_hydro"/>
</dbReference>
<dbReference type="SUPFAM" id="SSF56281">
    <property type="entry name" value="Metallo-hydrolase/oxidoreductase"/>
    <property type="match status" value="1"/>
</dbReference>
<keyword evidence="3" id="KW-1185">Reference proteome</keyword>
<dbReference type="GO" id="GO:0016787">
    <property type="term" value="F:hydrolase activity"/>
    <property type="evidence" value="ECO:0007669"/>
    <property type="project" value="UniProtKB-KW"/>
</dbReference>
<dbReference type="EMBL" id="BMGG01000003">
    <property type="protein sequence ID" value="GGC60514.1"/>
    <property type="molecule type" value="Genomic_DNA"/>
</dbReference>
<dbReference type="PANTHER" id="PTHR23131:SF0">
    <property type="entry name" value="ENDORIBONUCLEASE LACTB2"/>
    <property type="match status" value="1"/>
</dbReference>
<reference evidence="2" key="2">
    <citation type="submission" date="2020-09" db="EMBL/GenBank/DDBJ databases">
        <authorList>
            <person name="Sun Q."/>
            <person name="Zhou Y."/>
        </authorList>
    </citation>
    <scope>NUCLEOTIDE SEQUENCE</scope>
    <source>
        <strain evidence="2">CGMCC 1.12919</strain>
    </source>
</reference>
<evidence type="ECO:0000313" key="2">
    <source>
        <dbReference type="EMBL" id="GGC60514.1"/>
    </source>
</evidence>
<dbReference type="SMART" id="SM00849">
    <property type="entry name" value="Lactamase_B"/>
    <property type="match status" value="1"/>
</dbReference>
<comment type="caution">
    <text evidence="2">The sequence shown here is derived from an EMBL/GenBank/DDBJ whole genome shotgun (WGS) entry which is preliminary data.</text>
</comment>
<dbReference type="AlphaFoldDB" id="A0A916U6I9"/>
<protein>
    <submittedName>
        <fullName evidence="2">Hydrolase</fullName>
    </submittedName>
</protein>
<dbReference type="InterPro" id="IPR001279">
    <property type="entry name" value="Metallo-B-lactamas"/>
</dbReference>
<organism evidence="2 3">
    <name type="scientific">Chelatococcus reniformis</name>
    <dbReference type="NCBI Taxonomy" id="1494448"/>
    <lineage>
        <taxon>Bacteria</taxon>
        <taxon>Pseudomonadati</taxon>
        <taxon>Pseudomonadota</taxon>
        <taxon>Alphaproteobacteria</taxon>
        <taxon>Hyphomicrobiales</taxon>
        <taxon>Chelatococcaceae</taxon>
        <taxon>Chelatococcus</taxon>
    </lineage>
</organism>
<sequence length="320" mass="34043">MTAACFYAKVAGKETLMADEIPFNREFETPPGAVAELTPLVRRVLAPNEGPFTFRGTNTYIVGRGEVAIIDPGPEDAGHTAALLAAVAGERVTHVVISHTHRDHSPGAKALVAATGAVLAGCGPHRPARPLSGEEVTRLDASGDMDYRPDLELADGDRIDGPGWSLVAVATPGHTANHLAFALPQEQALFSADHVMGWSTTIVAPPDGAMADYMASLDKLRARDDAVYWPGHGGPVRDPQRFVRALTGHRRQREAAILARLEAGDTSIDEIVPKLYDGLDPALIPAAGLSVYAHLEDLVERGKVAATDGLPTLRSHYRPT</sequence>
<dbReference type="InterPro" id="IPR050662">
    <property type="entry name" value="Sec-metab_biosynth-thioest"/>
</dbReference>
<name>A0A916U6I9_9HYPH</name>
<feature type="domain" description="Metallo-beta-lactamase" evidence="1">
    <location>
        <begin position="56"/>
        <end position="232"/>
    </location>
</feature>
<dbReference type="InterPro" id="IPR036388">
    <property type="entry name" value="WH-like_DNA-bd_sf"/>
</dbReference>
<evidence type="ECO:0000313" key="3">
    <source>
        <dbReference type="Proteomes" id="UP000637002"/>
    </source>
</evidence>
<dbReference type="PANTHER" id="PTHR23131">
    <property type="entry name" value="ENDORIBONUCLEASE LACTB2"/>
    <property type="match status" value="1"/>
</dbReference>
<dbReference type="Pfam" id="PF00753">
    <property type="entry name" value="Lactamase_B"/>
    <property type="match status" value="1"/>
</dbReference>
<dbReference type="Gene3D" id="3.60.15.10">
    <property type="entry name" value="Ribonuclease Z/Hydroxyacylglutathione hydrolase-like"/>
    <property type="match status" value="1"/>
</dbReference>
<reference evidence="2" key="1">
    <citation type="journal article" date="2014" name="Int. J. Syst. Evol. Microbiol.">
        <title>Complete genome sequence of Corynebacterium casei LMG S-19264T (=DSM 44701T), isolated from a smear-ripened cheese.</title>
        <authorList>
            <consortium name="US DOE Joint Genome Institute (JGI-PGF)"/>
            <person name="Walter F."/>
            <person name="Albersmeier A."/>
            <person name="Kalinowski J."/>
            <person name="Ruckert C."/>
        </authorList>
    </citation>
    <scope>NUCLEOTIDE SEQUENCE</scope>
    <source>
        <strain evidence="2">CGMCC 1.12919</strain>
    </source>
</reference>
<dbReference type="InterPro" id="IPR041516">
    <property type="entry name" value="LACTB2_WH"/>
</dbReference>
<dbReference type="Pfam" id="PF17778">
    <property type="entry name" value="WHD_BLACT"/>
    <property type="match status" value="1"/>
</dbReference>
<accession>A0A916U6I9</accession>
<dbReference type="Gene3D" id="1.10.10.10">
    <property type="entry name" value="Winged helix-like DNA-binding domain superfamily/Winged helix DNA-binding domain"/>
    <property type="match status" value="1"/>
</dbReference>